<feature type="transmembrane region" description="Helical" evidence="7">
    <location>
        <begin position="64"/>
        <end position="85"/>
    </location>
</feature>
<evidence type="ECO:0000313" key="9">
    <source>
        <dbReference type="Proteomes" id="UP000271554"/>
    </source>
</evidence>
<dbReference type="PANTHER" id="PTHR23513:SF11">
    <property type="entry name" value="STAPHYLOFERRIN A TRANSPORTER"/>
    <property type="match status" value="1"/>
</dbReference>
<feature type="transmembrane region" description="Helical" evidence="7">
    <location>
        <begin position="243"/>
        <end position="262"/>
    </location>
</feature>
<dbReference type="Proteomes" id="UP000271554">
    <property type="component" value="Chromosome"/>
</dbReference>
<evidence type="ECO:0000256" key="4">
    <source>
        <dbReference type="ARBA" id="ARBA00022692"/>
    </source>
</evidence>
<dbReference type="SUPFAM" id="SSF103473">
    <property type="entry name" value="MFS general substrate transporter"/>
    <property type="match status" value="1"/>
</dbReference>
<keyword evidence="3" id="KW-1003">Cell membrane</keyword>
<dbReference type="EMBL" id="CP032698">
    <property type="protein sequence ID" value="AYG78705.1"/>
    <property type="molecule type" value="Genomic_DNA"/>
</dbReference>
<evidence type="ECO:0000256" key="1">
    <source>
        <dbReference type="ARBA" id="ARBA00004651"/>
    </source>
</evidence>
<dbReference type="Gene3D" id="1.20.1250.20">
    <property type="entry name" value="MFS general substrate transporter like domains"/>
    <property type="match status" value="1"/>
</dbReference>
<feature type="transmembrane region" description="Helical" evidence="7">
    <location>
        <begin position="368"/>
        <end position="389"/>
    </location>
</feature>
<protein>
    <recommendedName>
        <fullName evidence="10">Enterobactin exporter EntS</fullName>
    </recommendedName>
</protein>
<evidence type="ECO:0000256" key="7">
    <source>
        <dbReference type="SAM" id="Phobius"/>
    </source>
</evidence>
<feature type="transmembrane region" description="Helical" evidence="7">
    <location>
        <begin position="185"/>
        <end position="207"/>
    </location>
</feature>
<dbReference type="CDD" id="cd06173">
    <property type="entry name" value="MFS_MefA_like"/>
    <property type="match status" value="1"/>
</dbReference>
<dbReference type="Pfam" id="PF05977">
    <property type="entry name" value="MFS_3"/>
    <property type="match status" value="1"/>
</dbReference>
<sequence>MTPTVESPGRRAPADGGTNRRMLKSLRHREFRLLTVGQLASHTGTWIQKVAQAWLVLDLSHGDGTALGITTALQFLPLLLFGPWGGVLADRCSLRRILLITQSLLCLISLLPGILTLTRSVSLAAVYSLALAMGLTLVAEKPALQSFIAQTVPTADLPNALALDTAVFNLARIAGPALTGPVIGLFGVAPAFFLNSLSYLVVVAALLRMRPRQQDPAPTSVATRRPKGQVRELLRYVRGRADLGAPLVLVGVVAGFGMNFQITTALMASDVFHTSPAAFGLGSTAFAVGAVTGSVLAARRGTCAPGYLVSTALGFGVLELITSTMPSHAAFLVMLVPTGVVLILFMTAAKSALQLGTHDAIRGRIMSLYTLASLGTTPLTAPLIGWISTAVHPRAGLAVGGLASAVAAMSIGLQGRRPTRPWAALFLRPARSALRAVGKT</sequence>
<dbReference type="GO" id="GO:0005886">
    <property type="term" value="C:plasma membrane"/>
    <property type="evidence" value="ECO:0007669"/>
    <property type="project" value="UniProtKB-SubCell"/>
</dbReference>
<accession>A0A387H4P8</accession>
<feature type="transmembrane region" description="Helical" evidence="7">
    <location>
        <begin position="97"/>
        <end position="115"/>
    </location>
</feature>
<dbReference type="RefSeq" id="WP_162952415.1">
    <property type="nucleotide sequence ID" value="NZ_CP032698.1"/>
</dbReference>
<feature type="transmembrane region" description="Helical" evidence="7">
    <location>
        <begin position="395"/>
        <end position="413"/>
    </location>
</feature>
<dbReference type="InterPro" id="IPR010290">
    <property type="entry name" value="TM_effector"/>
</dbReference>
<keyword evidence="9" id="KW-1185">Reference proteome</keyword>
<feature type="transmembrane region" description="Helical" evidence="7">
    <location>
        <begin position="277"/>
        <end position="297"/>
    </location>
</feature>
<evidence type="ECO:0000256" key="6">
    <source>
        <dbReference type="ARBA" id="ARBA00023136"/>
    </source>
</evidence>
<evidence type="ECO:0008006" key="10">
    <source>
        <dbReference type="Google" id="ProtNLM"/>
    </source>
</evidence>
<feature type="transmembrane region" description="Helical" evidence="7">
    <location>
        <begin position="304"/>
        <end position="322"/>
    </location>
</feature>
<comment type="subcellular location">
    <subcellularLocation>
        <location evidence="1">Cell membrane</location>
        <topology evidence="1">Multi-pass membrane protein</topology>
    </subcellularLocation>
</comment>
<dbReference type="PANTHER" id="PTHR23513">
    <property type="entry name" value="INTEGRAL MEMBRANE EFFLUX PROTEIN-RELATED"/>
    <property type="match status" value="1"/>
</dbReference>
<gene>
    <name evidence="8" type="ORF">DWB77_00813</name>
</gene>
<evidence type="ECO:0000256" key="5">
    <source>
        <dbReference type="ARBA" id="ARBA00022989"/>
    </source>
</evidence>
<organism evidence="8 9">
    <name type="scientific">Streptomyces hundungensis</name>
    <dbReference type="NCBI Taxonomy" id="1077946"/>
    <lineage>
        <taxon>Bacteria</taxon>
        <taxon>Bacillati</taxon>
        <taxon>Actinomycetota</taxon>
        <taxon>Actinomycetes</taxon>
        <taxon>Kitasatosporales</taxon>
        <taxon>Streptomycetaceae</taxon>
        <taxon>Streptomyces</taxon>
    </lineage>
</organism>
<keyword evidence="5 7" id="KW-1133">Transmembrane helix</keyword>
<dbReference type="AlphaFoldDB" id="A0A387H4P8"/>
<evidence type="ECO:0000313" key="8">
    <source>
        <dbReference type="EMBL" id="AYG78705.1"/>
    </source>
</evidence>
<evidence type="ECO:0000256" key="3">
    <source>
        <dbReference type="ARBA" id="ARBA00022475"/>
    </source>
</evidence>
<keyword evidence="2" id="KW-0813">Transport</keyword>
<name>A0A387H4P8_9ACTN</name>
<dbReference type="InterPro" id="IPR036259">
    <property type="entry name" value="MFS_trans_sf"/>
</dbReference>
<keyword evidence="4 7" id="KW-0812">Transmembrane</keyword>
<evidence type="ECO:0000256" key="2">
    <source>
        <dbReference type="ARBA" id="ARBA00022448"/>
    </source>
</evidence>
<proteinExistence type="predicted"/>
<reference evidence="8 9" key="1">
    <citation type="submission" date="2018-10" db="EMBL/GenBank/DDBJ databases">
        <title>Relationship between Morphology and Antimicrobial Activity in Streptomyces.</title>
        <authorList>
            <person name="Kang H.J."/>
            <person name="Kim S.B."/>
        </authorList>
    </citation>
    <scope>NUCLEOTIDE SEQUENCE [LARGE SCALE GENOMIC DNA]</scope>
    <source>
        <strain evidence="8 9">BH38</strain>
    </source>
</reference>
<dbReference type="KEGG" id="shun:DWB77_00813"/>
<feature type="transmembrane region" description="Helical" evidence="7">
    <location>
        <begin position="328"/>
        <end position="347"/>
    </location>
</feature>
<keyword evidence="6 7" id="KW-0472">Membrane</keyword>